<accession>A0A9Q0H6V8</accession>
<dbReference type="SUPFAM" id="SSF56219">
    <property type="entry name" value="DNase I-like"/>
    <property type="match status" value="1"/>
</dbReference>
<name>A0A9Q0H6V8_9MAGN</name>
<evidence type="ECO:0000313" key="3">
    <source>
        <dbReference type="Proteomes" id="UP001141806"/>
    </source>
</evidence>
<comment type="caution">
    <text evidence="2">The sequence shown here is derived from an EMBL/GenBank/DDBJ whole genome shotgun (WGS) entry which is preliminary data.</text>
</comment>
<dbReference type="EMBL" id="JAMYWD010000010">
    <property type="protein sequence ID" value="KAJ4958662.1"/>
    <property type="molecule type" value="Genomic_DNA"/>
</dbReference>
<dbReference type="Proteomes" id="UP001141806">
    <property type="component" value="Unassembled WGS sequence"/>
</dbReference>
<evidence type="ECO:0000313" key="2">
    <source>
        <dbReference type="EMBL" id="KAJ4958662.1"/>
    </source>
</evidence>
<reference evidence="2" key="1">
    <citation type="journal article" date="2023" name="Plant J.">
        <title>The genome of the king protea, Protea cynaroides.</title>
        <authorList>
            <person name="Chang J."/>
            <person name="Duong T.A."/>
            <person name="Schoeman C."/>
            <person name="Ma X."/>
            <person name="Roodt D."/>
            <person name="Barker N."/>
            <person name="Li Z."/>
            <person name="Van de Peer Y."/>
            <person name="Mizrachi E."/>
        </authorList>
    </citation>
    <scope>NUCLEOTIDE SEQUENCE</scope>
    <source>
        <tissue evidence="2">Young leaves</tissue>
    </source>
</reference>
<sequence>MVERNHDSLVPIRTVTSSPGGSAVLGDNGRVEVVFEDVLAMDEILKEAGGFSIVVGKRPVGWPPGRGQKKTEQVTSNDESAPSCPSGVPSKKGFPMKVIFWNMRGVSNPKNETVVEETLKTHGPNIMGIAEPMVSPLKAPKLMLDR</sequence>
<protein>
    <submittedName>
        <fullName evidence="2">Uncharacterized protein</fullName>
    </submittedName>
</protein>
<evidence type="ECO:0000256" key="1">
    <source>
        <dbReference type="SAM" id="MobiDB-lite"/>
    </source>
</evidence>
<dbReference type="OrthoDB" id="10560609at2759"/>
<dbReference type="InterPro" id="IPR036691">
    <property type="entry name" value="Endo/exonu/phosph_ase_sf"/>
</dbReference>
<gene>
    <name evidence="2" type="ORF">NE237_025773</name>
</gene>
<organism evidence="2 3">
    <name type="scientific">Protea cynaroides</name>
    <dbReference type="NCBI Taxonomy" id="273540"/>
    <lineage>
        <taxon>Eukaryota</taxon>
        <taxon>Viridiplantae</taxon>
        <taxon>Streptophyta</taxon>
        <taxon>Embryophyta</taxon>
        <taxon>Tracheophyta</taxon>
        <taxon>Spermatophyta</taxon>
        <taxon>Magnoliopsida</taxon>
        <taxon>Proteales</taxon>
        <taxon>Proteaceae</taxon>
        <taxon>Protea</taxon>
    </lineage>
</organism>
<proteinExistence type="predicted"/>
<feature type="region of interest" description="Disordered" evidence="1">
    <location>
        <begin position="59"/>
        <end position="89"/>
    </location>
</feature>
<dbReference type="AlphaFoldDB" id="A0A9Q0H6V8"/>
<keyword evidence="3" id="KW-1185">Reference proteome</keyword>